<evidence type="ECO:0000313" key="1">
    <source>
        <dbReference type="EMBL" id="KKM18875.1"/>
    </source>
</evidence>
<dbReference type="Gene3D" id="2.160.10.10">
    <property type="entry name" value="Hexapeptide repeat proteins"/>
    <property type="match status" value="1"/>
</dbReference>
<proteinExistence type="predicted"/>
<accession>A0A0F9KU05</accession>
<reference evidence="1" key="1">
    <citation type="journal article" date="2015" name="Nature">
        <title>Complex archaea that bridge the gap between prokaryotes and eukaryotes.</title>
        <authorList>
            <person name="Spang A."/>
            <person name="Saw J.H."/>
            <person name="Jorgensen S.L."/>
            <person name="Zaremba-Niedzwiedzka K."/>
            <person name="Martijn J."/>
            <person name="Lind A.E."/>
            <person name="van Eijk R."/>
            <person name="Schleper C."/>
            <person name="Guy L."/>
            <person name="Ettema T.J."/>
        </authorList>
    </citation>
    <scope>NUCLEOTIDE SEQUENCE</scope>
</reference>
<protein>
    <submittedName>
        <fullName evidence="1">Uncharacterized protein</fullName>
    </submittedName>
</protein>
<dbReference type="SUPFAM" id="SSF51161">
    <property type="entry name" value="Trimeric LpxA-like enzymes"/>
    <property type="match status" value="1"/>
</dbReference>
<dbReference type="EMBL" id="LAZR01014123">
    <property type="protein sequence ID" value="KKM18875.1"/>
    <property type="molecule type" value="Genomic_DNA"/>
</dbReference>
<dbReference type="InterPro" id="IPR011004">
    <property type="entry name" value="Trimer_LpxA-like_sf"/>
</dbReference>
<organism evidence="1">
    <name type="scientific">marine sediment metagenome</name>
    <dbReference type="NCBI Taxonomy" id="412755"/>
    <lineage>
        <taxon>unclassified sequences</taxon>
        <taxon>metagenomes</taxon>
        <taxon>ecological metagenomes</taxon>
    </lineage>
</organism>
<sequence length="39" mass="4143">MIVASPFNGTTPIIHPTAFIAKDAVIIGDVEIAAYVSIW</sequence>
<comment type="caution">
    <text evidence="1">The sequence shown here is derived from an EMBL/GenBank/DDBJ whole genome shotgun (WGS) entry which is preliminary data.</text>
</comment>
<name>A0A0F9KU05_9ZZZZ</name>
<dbReference type="AlphaFoldDB" id="A0A0F9KU05"/>
<feature type="non-terminal residue" evidence="1">
    <location>
        <position position="39"/>
    </location>
</feature>
<gene>
    <name evidence="1" type="ORF">LCGC14_1661340</name>
</gene>